<dbReference type="Pfam" id="PF13520">
    <property type="entry name" value="AA_permease_2"/>
    <property type="match status" value="1"/>
</dbReference>
<feature type="transmembrane region" description="Helical" evidence="7">
    <location>
        <begin position="78"/>
        <end position="99"/>
    </location>
</feature>
<dbReference type="Gene3D" id="1.20.1740.10">
    <property type="entry name" value="Amino acid/polyamine transporter I"/>
    <property type="match status" value="1"/>
</dbReference>
<reference evidence="9" key="1">
    <citation type="journal article" date="2019" name="Int. J. Syst. Evol. Microbiol.">
        <title>The Global Catalogue of Microorganisms (GCM) 10K type strain sequencing project: providing services to taxonomists for standard genome sequencing and annotation.</title>
        <authorList>
            <consortium name="The Broad Institute Genomics Platform"/>
            <consortium name="The Broad Institute Genome Sequencing Center for Infectious Disease"/>
            <person name="Wu L."/>
            <person name="Ma J."/>
        </authorList>
    </citation>
    <scope>NUCLEOTIDE SEQUENCE [LARGE SCALE GENOMIC DNA]</scope>
    <source>
        <strain evidence="9">JCM 5052</strain>
    </source>
</reference>
<accession>A0ABP3PRG0</accession>
<feature type="transmembrane region" description="Helical" evidence="7">
    <location>
        <begin position="271"/>
        <end position="292"/>
    </location>
</feature>
<feature type="transmembrane region" description="Helical" evidence="7">
    <location>
        <begin position="327"/>
        <end position="349"/>
    </location>
</feature>
<keyword evidence="3 7" id="KW-0812">Transmembrane</keyword>
<sequence>MDRIPAAPEPPHLDATAPTGPLADTDSDDLSTLGYEQKLRRSIGGFTSFALAFSMVSINTGIVTLFNDPFDRAGGVAILLWLVVIPMVFTVVLVYAHLAGRIPLTGYAYQWSSRLVGPHFGWFTGWIALVSFIAGTAATAAAVGSVFAPEIWDDPSRGQVQALSIGVTLVVCLLNVFGVRIAGIVNNVGASIELVGTVLLALVLAVGAFFAFRHTQGPAILTDTTPVDGSPITLTSVALAALLPVYVLLGWEGAADLAEETTDPRRTTPPAMIRAVAVSGAMGLIVFALLAIDLPAVPATFLSGPGNPVLHLVGAQVGEVARAVMTVVAFASLFACLIANMAVATRMVFALGRDKMLPGSTALASVGRRTGAPVTAILVITALAIALNLLNAGLVEKIFAMVGLTYYLTYALTLTATAVAHRKGRIPSAPEGVFSLGRWLWPTLVVGLVWCATVIVVLTVPDENNQTALTVVVGVGLGFVWWLLGLRRRINTGQAGPPAAAVSSTSDRHGASGV</sequence>
<dbReference type="PANTHER" id="PTHR45649">
    <property type="entry name" value="AMINO-ACID PERMEASE BAT1"/>
    <property type="match status" value="1"/>
</dbReference>
<evidence type="ECO:0000256" key="3">
    <source>
        <dbReference type="ARBA" id="ARBA00022692"/>
    </source>
</evidence>
<evidence type="ECO:0000256" key="7">
    <source>
        <dbReference type="SAM" id="Phobius"/>
    </source>
</evidence>
<feature type="transmembrane region" description="Helical" evidence="7">
    <location>
        <begin position="439"/>
        <end position="460"/>
    </location>
</feature>
<feature type="transmembrane region" description="Helical" evidence="7">
    <location>
        <begin position="160"/>
        <end position="182"/>
    </location>
</feature>
<keyword evidence="4 7" id="KW-1133">Transmembrane helix</keyword>
<dbReference type="PIRSF" id="PIRSF006060">
    <property type="entry name" value="AA_transporter"/>
    <property type="match status" value="1"/>
</dbReference>
<evidence type="ECO:0000313" key="8">
    <source>
        <dbReference type="EMBL" id="GAA0573430.1"/>
    </source>
</evidence>
<keyword evidence="5 7" id="KW-0472">Membrane</keyword>
<evidence type="ECO:0000256" key="6">
    <source>
        <dbReference type="SAM" id="MobiDB-lite"/>
    </source>
</evidence>
<feature type="transmembrane region" description="Helical" evidence="7">
    <location>
        <begin position="398"/>
        <end position="419"/>
    </location>
</feature>
<keyword evidence="9" id="KW-1185">Reference proteome</keyword>
<evidence type="ECO:0000256" key="4">
    <source>
        <dbReference type="ARBA" id="ARBA00022989"/>
    </source>
</evidence>
<dbReference type="EMBL" id="BAAABZ010000090">
    <property type="protein sequence ID" value="GAA0573430.1"/>
    <property type="molecule type" value="Genomic_DNA"/>
</dbReference>
<comment type="subcellular location">
    <subcellularLocation>
        <location evidence="1">Membrane</location>
        <topology evidence="1">Multi-pass membrane protein</topology>
    </subcellularLocation>
</comment>
<feature type="transmembrane region" description="Helical" evidence="7">
    <location>
        <begin position="370"/>
        <end position="392"/>
    </location>
</feature>
<dbReference type="PANTHER" id="PTHR45649:SF26">
    <property type="entry name" value="OS04G0435100 PROTEIN"/>
    <property type="match status" value="1"/>
</dbReference>
<feature type="transmembrane region" description="Helical" evidence="7">
    <location>
        <begin position="232"/>
        <end position="251"/>
    </location>
</feature>
<evidence type="ECO:0000313" key="9">
    <source>
        <dbReference type="Proteomes" id="UP001501576"/>
    </source>
</evidence>
<keyword evidence="2" id="KW-0813">Transport</keyword>
<feature type="transmembrane region" description="Helical" evidence="7">
    <location>
        <begin position="120"/>
        <end position="148"/>
    </location>
</feature>
<feature type="transmembrane region" description="Helical" evidence="7">
    <location>
        <begin position="43"/>
        <end position="66"/>
    </location>
</feature>
<dbReference type="RefSeq" id="WP_210564767.1">
    <property type="nucleotide sequence ID" value="NZ_BAAABZ010000090.1"/>
</dbReference>
<evidence type="ECO:0000256" key="5">
    <source>
        <dbReference type="ARBA" id="ARBA00023136"/>
    </source>
</evidence>
<proteinExistence type="predicted"/>
<comment type="caution">
    <text evidence="8">The sequence shown here is derived from an EMBL/GenBank/DDBJ whole genome shotgun (WGS) entry which is preliminary data.</text>
</comment>
<evidence type="ECO:0000256" key="2">
    <source>
        <dbReference type="ARBA" id="ARBA00022448"/>
    </source>
</evidence>
<protein>
    <submittedName>
        <fullName evidence="8">Amino acid permease</fullName>
    </submittedName>
</protein>
<organism evidence="8 9">
    <name type="scientific">Streptomyces mordarskii</name>
    <dbReference type="NCBI Taxonomy" id="1226758"/>
    <lineage>
        <taxon>Bacteria</taxon>
        <taxon>Bacillati</taxon>
        <taxon>Actinomycetota</taxon>
        <taxon>Actinomycetes</taxon>
        <taxon>Kitasatosporales</taxon>
        <taxon>Streptomycetaceae</taxon>
        <taxon>Streptomyces</taxon>
    </lineage>
</organism>
<dbReference type="InterPro" id="IPR002293">
    <property type="entry name" value="AA/rel_permease1"/>
</dbReference>
<dbReference type="Proteomes" id="UP001501576">
    <property type="component" value="Unassembled WGS sequence"/>
</dbReference>
<feature type="transmembrane region" description="Helical" evidence="7">
    <location>
        <begin position="466"/>
        <end position="484"/>
    </location>
</feature>
<feature type="transmembrane region" description="Helical" evidence="7">
    <location>
        <begin position="194"/>
        <end position="212"/>
    </location>
</feature>
<name>A0ABP3PRG0_9ACTN</name>
<feature type="region of interest" description="Disordered" evidence="6">
    <location>
        <begin position="493"/>
        <end position="514"/>
    </location>
</feature>
<gene>
    <name evidence="8" type="ORF">GCM10010390_90710</name>
</gene>
<evidence type="ECO:0000256" key="1">
    <source>
        <dbReference type="ARBA" id="ARBA00004141"/>
    </source>
</evidence>
<feature type="region of interest" description="Disordered" evidence="6">
    <location>
        <begin position="1"/>
        <end position="24"/>
    </location>
</feature>